<organism evidence="11 12">
    <name type="scientific">Pacificibacter maritimus</name>
    <dbReference type="NCBI Taxonomy" id="762213"/>
    <lineage>
        <taxon>Bacteria</taxon>
        <taxon>Pseudomonadati</taxon>
        <taxon>Pseudomonadota</taxon>
        <taxon>Alphaproteobacteria</taxon>
        <taxon>Rhodobacterales</taxon>
        <taxon>Roseobacteraceae</taxon>
        <taxon>Pacificibacter</taxon>
    </lineage>
</organism>
<evidence type="ECO:0000256" key="6">
    <source>
        <dbReference type="ARBA" id="ARBA00022989"/>
    </source>
</evidence>
<dbReference type="GO" id="GO:0022857">
    <property type="term" value="F:transmembrane transporter activity"/>
    <property type="evidence" value="ECO:0007669"/>
    <property type="project" value="UniProtKB-UniRule"/>
</dbReference>
<keyword evidence="2 9" id="KW-0813">Transport</keyword>
<dbReference type="Pfam" id="PF04290">
    <property type="entry name" value="DctQ"/>
    <property type="match status" value="1"/>
</dbReference>
<name>A0A3N4UNJ9_9RHOB</name>
<dbReference type="EMBL" id="RKQK01000003">
    <property type="protein sequence ID" value="RPE66607.1"/>
    <property type="molecule type" value="Genomic_DNA"/>
</dbReference>
<dbReference type="PANTHER" id="PTHR35011">
    <property type="entry name" value="2,3-DIKETO-L-GULONATE TRAP TRANSPORTER SMALL PERMEASE PROTEIN YIAM"/>
    <property type="match status" value="1"/>
</dbReference>
<evidence type="ECO:0000256" key="8">
    <source>
        <dbReference type="ARBA" id="ARBA00038436"/>
    </source>
</evidence>
<evidence type="ECO:0000256" key="2">
    <source>
        <dbReference type="ARBA" id="ARBA00022448"/>
    </source>
</evidence>
<feature type="transmembrane region" description="Helical" evidence="9">
    <location>
        <begin position="58"/>
        <end position="76"/>
    </location>
</feature>
<evidence type="ECO:0000256" key="3">
    <source>
        <dbReference type="ARBA" id="ARBA00022475"/>
    </source>
</evidence>
<sequence length="215" mass="24706">MVRESKQHPRSPVQSDSYIYTAENENPEPPEYITAVPEHDVDGFHGKVLAFEQVFAKIIYWALVFFGLALAALMFTQVLLRYVFLSPFVGIEEIGLLFGVWFYFLGMAYVTRNGEHIHGGILTLVVKNPHTVRKVRFVLTLLSIIAASIFAFYAIRYAIFEIEKGRVSSYMRWPKWWWSSSLIIGFGGMVFYFILQITNQFLDLKSTAPQGEEKS</sequence>
<evidence type="ECO:0000256" key="5">
    <source>
        <dbReference type="ARBA" id="ARBA00022692"/>
    </source>
</evidence>
<comment type="function">
    <text evidence="9">Part of the tripartite ATP-independent periplasmic (TRAP) transport system.</text>
</comment>
<keyword evidence="4 9" id="KW-0997">Cell inner membrane</keyword>
<feature type="transmembrane region" description="Helical" evidence="9">
    <location>
        <begin position="82"/>
        <end position="104"/>
    </location>
</feature>
<protein>
    <recommendedName>
        <fullName evidence="9">TRAP transporter small permease protein</fullName>
    </recommendedName>
</protein>
<evidence type="ECO:0000256" key="4">
    <source>
        <dbReference type="ARBA" id="ARBA00022519"/>
    </source>
</evidence>
<feature type="transmembrane region" description="Helical" evidence="9">
    <location>
        <begin position="176"/>
        <end position="195"/>
    </location>
</feature>
<dbReference type="GO" id="GO:0015740">
    <property type="term" value="P:C4-dicarboxylate transport"/>
    <property type="evidence" value="ECO:0007669"/>
    <property type="project" value="TreeGrafter"/>
</dbReference>
<dbReference type="AlphaFoldDB" id="A0A3N4UNJ9"/>
<dbReference type="OrthoDB" id="4964541at2"/>
<dbReference type="GO" id="GO:0005886">
    <property type="term" value="C:plasma membrane"/>
    <property type="evidence" value="ECO:0007669"/>
    <property type="project" value="UniProtKB-SubCell"/>
</dbReference>
<comment type="similarity">
    <text evidence="8 9">Belongs to the TRAP transporter small permease family.</text>
</comment>
<evidence type="ECO:0000313" key="12">
    <source>
        <dbReference type="Proteomes" id="UP000269689"/>
    </source>
</evidence>
<evidence type="ECO:0000256" key="9">
    <source>
        <dbReference type="RuleBase" id="RU369079"/>
    </source>
</evidence>
<evidence type="ECO:0000256" key="1">
    <source>
        <dbReference type="ARBA" id="ARBA00004429"/>
    </source>
</evidence>
<comment type="caution">
    <text evidence="11">The sequence shown here is derived from an EMBL/GenBank/DDBJ whole genome shotgun (WGS) entry which is preliminary data.</text>
</comment>
<feature type="transmembrane region" description="Helical" evidence="9">
    <location>
        <begin position="137"/>
        <end position="156"/>
    </location>
</feature>
<gene>
    <name evidence="11" type="ORF">EDD53_2312</name>
</gene>
<accession>A0A3N4UNJ9</accession>
<dbReference type="InterPro" id="IPR007387">
    <property type="entry name" value="TRAP_DctQ"/>
</dbReference>
<dbReference type="Proteomes" id="UP000269689">
    <property type="component" value="Unassembled WGS sequence"/>
</dbReference>
<dbReference type="InterPro" id="IPR055348">
    <property type="entry name" value="DctQ"/>
</dbReference>
<dbReference type="PANTHER" id="PTHR35011:SF2">
    <property type="entry name" value="2,3-DIKETO-L-GULONATE TRAP TRANSPORTER SMALL PERMEASE PROTEIN YIAM"/>
    <property type="match status" value="1"/>
</dbReference>
<evidence type="ECO:0000313" key="11">
    <source>
        <dbReference type="EMBL" id="RPE66607.1"/>
    </source>
</evidence>
<comment type="subcellular location">
    <subcellularLocation>
        <location evidence="1 9">Cell inner membrane</location>
        <topology evidence="1 9">Multi-pass membrane protein</topology>
    </subcellularLocation>
</comment>
<keyword evidence="6 9" id="KW-1133">Transmembrane helix</keyword>
<reference evidence="11 12" key="1">
    <citation type="submission" date="2018-11" db="EMBL/GenBank/DDBJ databases">
        <title>Genomic Encyclopedia of Type Strains, Phase IV (KMG-IV): sequencing the most valuable type-strain genomes for metagenomic binning, comparative biology and taxonomic classification.</title>
        <authorList>
            <person name="Goeker M."/>
        </authorList>
    </citation>
    <scope>NUCLEOTIDE SEQUENCE [LARGE SCALE GENOMIC DNA]</scope>
    <source>
        <strain evidence="11 12">DSM 104731</strain>
    </source>
</reference>
<proteinExistence type="inferred from homology"/>
<evidence type="ECO:0000256" key="7">
    <source>
        <dbReference type="ARBA" id="ARBA00023136"/>
    </source>
</evidence>
<keyword evidence="12" id="KW-1185">Reference proteome</keyword>
<comment type="subunit">
    <text evidence="9">The complex comprises the extracytoplasmic solute receptor protein and the two transmembrane proteins.</text>
</comment>
<keyword evidence="7 9" id="KW-0472">Membrane</keyword>
<feature type="domain" description="Tripartite ATP-independent periplasmic transporters DctQ component" evidence="10">
    <location>
        <begin position="71"/>
        <end position="201"/>
    </location>
</feature>
<evidence type="ECO:0000259" key="10">
    <source>
        <dbReference type="Pfam" id="PF04290"/>
    </source>
</evidence>
<keyword evidence="5 9" id="KW-0812">Transmembrane</keyword>
<dbReference type="RefSeq" id="WP_123793333.1">
    <property type="nucleotide sequence ID" value="NZ_RKQK01000003.1"/>
</dbReference>
<keyword evidence="3" id="KW-1003">Cell membrane</keyword>